<protein>
    <submittedName>
        <fullName evidence="1">Uncharacterized protein</fullName>
    </submittedName>
</protein>
<evidence type="ECO:0000313" key="1">
    <source>
        <dbReference type="EMBL" id="GAA53131.1"/>
    </source>
</evidence>
<sequence>MEMRIACPIVATLTTVMGLPRNRTSFNTRQSYPLKRMSANHPVTQASYNGKHALTTIFQTIYLRLYPLYYTNNPKSFTQRAIIRSRPGTQVRLRDDGTATAAPSLPSCRWYTISILFAHQACYIRDRFNRLCLCQNPKLLSTIAPSERVMTTNLRIRSMVISGSHYTDENRTPLDIPYTMCLLS</sequence>
<dbReference type="Proteomes" id="UP000008909">
    <property type="component" value="Unassembled WGS sequence"/>
</dbReference>
<name>G7YJJ8_CLOSI</name>
<reference key="2">
    <citation type="submission" date="2011-10" db="EMBL/GenBank/DDBJ databases">
        <title>The genome and transcriptome sequence of Clonorchis sinensis provide insights into the carcinogenic liver fluke.</title>
        <authorList>
            <person name="Wang X."/>
            <person name="Huang Y."/>
            <person name="Chen W."/>
            <person name="Liu H."/>
            <person name="Guo L."/>
            <person name="Chen Y."/>
            <person name="Luo F."/>
            <person name="Zhou W."/>
            <person name="Sun J."/>
            <person name="Mao Q."/>
            <person name="Liang P."/>
            <person name="Zhou C."/>
            <person name="Tian Y."/>
            <person name="Men J."/>
            <person name="Lv X."/>
            <person name="Huang L."/>
            <person name="Zhou J."/>
            <person name="Hu Y."/>
            <person name="Li R."/>
            <person name="Zhang F."/>
            <person name="Lei H."/>
            <person name="Li X."/>
            <person name="Hu X."/>
            <person name="Liang C."/>
            <person name="Xu J."/>
            <person name="Wu Z."/>
            <person name="Yu X."/>
        </authorList>
    </citation>
    <scope>NUCLEOTIDE SEQUENCE</scope>
    <source>
        <strain>Henan</strain>
    </source>
</reference>
<accession>G7YJJ8</accession>
<dbReference type="AlphaFoldDB" id="G7YJJ8"/>
<keyword evidence="2" id="KW-1185">Reference proteome</keyword>
<reference evidence="1" key="1">
    <citation type="journal article" date="2011" name="Genome Biol.">
        <title>The draft genome of the carcinogenic human liver fluke Clonorchis sinensis.</title>
        <authorList>
            <person name="Wang X."/>
            <person name="Chen W."/>
            <person name="Huang Y."/>
            <person name="Sun J."/>
            <person name="Men J."/>
            <person name="Liu H."/>
            <person name="Luo F."/>
            <person name="Guo L."/>
            <person name="Lv X."/>
            <person name="Deng C."/>
            <person name="Zhou C."/>
            <person name="Fan Y."/>
            <person name="Li X."/>
            <person name="Huang L."/>
            <person name="Hu Y."/>
            <person name="Liang C."/>
            <person name="Hu X."/>
            <person name="Xu J."/>
            <person name="Yu X."/>
        </authorList>
    </citation>
    <scope>NUCLEOTIDE SEQUENCE [LARGE SCALE GENOMIC DNA]</scope>
    <source>
        <strain evidence="1">Henan</strain>
    </source>
</reference>
<gene>
    <name evidence="1" type="ORF">CLF_109612</name>
</gene>
<proteinExistence type="predicted"/>
<organism evidence="1 2">
    <name type="scientific">Clonorchis sinensis</name>
    <name type="common">Chinese liver fluke</name>
    <dbReference type="NCBI Taxonomy" id="79923"/>
    <lineage>
        <taxon>Eukaryota</taxon>
        <taxon>Metazoa</taxon>
        <taxon>Spiralia</taxon>
        <taxon>Lophotrochozoa</taxon>
        <taxon>Platyhelminthes</taxon>
        <taxon>Trematoda</taxon>
        <taxon>Digenea</taxon>
        <taxon>Opisthorchiida</taxon>
        <taxon>Opisthorchiata</taxon>
        <taxon>Opisthorchiidae</taxon>
        <taxon>Clonorchis</taxon>
    </lineage>
</organism>
<evidence type="ECO:0000313" key="2">
    <source>
        <dbReference type="Proteomes" id="UP000008909"/>
    </source>
</evidence>
<dbReference type="EMBL" id="DF143426">
    <property type="protein sequence ID" value="GAA53131.1"/>
    <property type="molecule type" value="Genomic_DNA"/>
</dbReference>